<dbReference type="GO" id="GO:0045493">
    <property type="term" value="P:xylan catabolic process"/>
    <property type="evidence" value="ECO:0007669"/>
    <property type="project" value="UniProtKB-KW"/>
</dbReference>
<evidence type="ECO:0000313" key="3">
    <source>
        <dbReference type="Proteomes" id="UP000318478"/>
    </source>
</evidence>
<keyword evidence="2" id="KW-0119">Carbohydrate metabolism</keyword>
<feature type="region of interest" description="Disordered" evidence="1">
    <location>
        <begin position="24"/>
        <end position="47"/>
    </location>
</feature>
<dbReference type="InterPro" id="IPR050583">
    <property type="entry name" value="Mycobacterial_A85_antigen"/>
</dbReference>
<evidence type="ECO:0000256" key="1">
    <source>
        <dbReference type="SAM" id="MobiDB-lite"/>
    </source>
</evidence>
<dbReference type="GO" id="GO:0016798">
    <property type="term" value="F:hydrolase activity, acting on glycosyl bonds"/>
    <property type="evidence" value="ECO:0007669"/>
    <property type="project" value="UniProtKB-KW"/>
</dbReference>
<comment type="caution">
    <text evidence="2">The sequence shown here is derived from an EMBL/GenBank/DDBJ whole genome shotgun (WGS) entry which is preliminary data.</text>
</comment>
<protein>
    <submittedName>
        <fullName evidence="2">Endo-1,4-beta-xylanase/feruloyl esterase</fullName>
    </submittedName>
</protein>
<dbReference type="Proteomes" id="UP000318478">
    <property type="component" value="Unassembled WGS sequence"/>
</dbReference>
<keyword evidence="2" id="KW-0378">Hydrolase</keyword>
<dbReference type="InterPro" id="IPR029058">
    <property type="entry name" value="AB_hydrolase_fold"/>
</dbReference>
<keyword evidence="2" id="KW-0858">Xylan degradation</keyword>
<dbReference type="SUPFAM" id="SSF53474">
    <property type="entry name" value="alpha/beta-Hydrolases"/>
    <property type="match status" value="1"/>
</dbReference>
<keyword evidence="2" id="KW-0624">Polysaccharide degradation</keyword>
<dbReference type="EMBL" id="SJPO01000002">
    <property type="protein sequence ID" value="TWT78338.1"/>
    <property type="molecule type" value="Genomic_DNA"/>
</dbReference>
<gene>
    <name evidence="2" type="ORF">Pla123a_11290</name>
</gene>
<dbReference type="Gene3D" id="3.40.50.1820">
    <property type="entry name" value="alpha/beta hydrolase"/>
    <property type="match status" value="1"/>
</dbReference>
<dbReference type="GO" id="GO:0016747">
    <property type="term" value="F:acyltransferase activity, transferring groups other than amino-acyl groups"/>
    <property type="evidence" value="ECO:0007669"/>
    <property type="project" value="TreeGrafter"/>
</dbReference>
<keyword evidence="3" id="KW-1185">Reference proteome</keyword>
<organism evidence="2 3">
    <name type="scientific">Posidoniimonas polymericola</name>
    <dbReference type="NCBI Taxonomy" id="2528002"/>
    <lineage>
        <taxon>Bacteria</taxon>
        <taxon>Pseudomonadati</taxon>
        <taxon>Planctomycetota</taxon>
        <taxon>Planctomycetia</taxon>
        <taxon>Pirellulales</taxon>
        <taxon>Lacipirellulaceae</taxon>
        <taxon>Posidoniimonas</taxon>
    </lineage>
</organism>
<dbReference type="AlphaFoldDB" id="A0A5C5YTQ1"/>
<dbReference type="Pfam" id="PF00756">
    <property type="entry name" value="Esterase"/>
    <property type="match status" value="1"/>
</dbReference>
<proteinExistence type="predicted"/>
<dbReference type="InterPro" id="IPR014756">
    <property type="entry name" value="Ig_E-set"/>
</dbReference>
<dbReference type="InterPro" id="IPR000801">
    <property type="entry name" value="Esterase-like"/>
</dbReference>
<dbReference type="CDD" id="cd02858">
    <property type="entry name" value="E_set_Esterase_N"/>
    <property type="match status" value="1"/>
</dbReference>
<dbReference type="SUPFAM" id="SSF81296">
    <property type="entry name" value="E set domains"/>
    <property type="match status" value="1"/>
</dbReference>
<name>A0A5C5YTQ1_9BACT</name>
<sequence>MNSVHRGLVTLLFAAVVTSGERVSAQADQPVDDWEPASTNQPGSDFPKVNSEGRVMFRIKAPLAKSVSCSFRDGGEFKQDEEGVWTGYTRPLDEGFHYYTINIDGAEVPDPGSKYFFGAMRWGSGVEVPAHDQDSYAVERVPHGQLREVLFYSDSTKATRRAFVYTPPEYEEHPEKRYPVLYLQHGWGENEYGWGAQGHANLIMDNLIAEGKANPFIIVMTYGMTNEVRFGGLSRFSIEPFETVLVDELVPYIDATFRSLTDQPNRAMAGLSMGGMETRLITLRNLDKFSHIGLFSGGSISIDDVENTEGFQASVKLVFVSYGGRELDRGGARRGGDPGKDVEALQQAGVNAVFYASPDTAHEWQSWRRSLREFAPLLFRHQDAPRE</sequence>
<dbReference type="Gene3D" id="2.60.40.10">
    <property type="entry name" value="Immunoglobulins"/>
    <property type="match status" value="1"/>
</dbReference>
<dbReference type="PANTHER" id="PTHR48098">
    <property type="entry name" value="ENTEROCHELIN ESTERASE-RELATED"/>
    <property type="match status" value="1"/>
</dbReference>
<keyword evidence="2" id="KW-0326">Glycosidase</keyword>
<dbReference type="PANTHER" id="PTHR48098:SF1">
    <property type="entry name" value="DIACYLGLYCEROL ACYLTRANSFERASE_MYCOLYLTRANSFERASE AG85A"/>
    <property type="match status" value="1"/>
</dbReference>
<accession>A0A5C5YTQ1</accession>
<evidence type="ECO:0000313" key="2">
    <source>
        <dbReference type="EMBL" id="TWT78338.1"/>
    </source>
</evidence>
<reference evidence="2 3" key="1">
    <citation type="submission" date="2019-02" db="EMBL/GenBank/DDBJ databases">
        <title>Deep-cultivation of Planctomycetes and their phenomic and genomic characterization uncovers novel biology.</title>
        <authorList>
            <person name="Wiegand S."/>
            <person name="Jogler M."/>
            <person name="Boedeker C."/>
            <person name="Pinto D."/>
            <person name="Vollmers J."/>
            <person name="Rivas-Marin E."/>
            <person name="Kohn T."/>
            <person name="Peeters S.H."/>
            <person name="Heuer A."/>
            <person name="Rast P."/>
            <person name="Oberbeckmann S."/>
            <person name="Bunk B."/>
            <person name="Jeske O."/>
            <person name="Meyerdierks A."/>
            <person name="Storesund J.E."/>
            <person name="Kallscheuer N."/>
            <person name="Luecker S."/>
            <person name="Lage O.M."/>
            <person name="Pohl T."/>
            <person name="Merkel B.J."/>
            <person name="Hornburger P."/>
            <person name="Mueller R.-W."/>
            <person name="Bruemmer F."/>
            <person name="Labrenz M."/>
            <person name="Spormann A.M."/>
            <person name="Op Den Camp H."/>
            <person name="Overmann J."/>
            <person name="Amann R."/>
            <person name="Jetten M.S.M."/>
            <person name="Mascher T."/>
            <person name="Medema M.H."/>
            <person name="Devos D.P."/>
            <person name="Kaster A.-K."/>
            <person name="Ovreas L."/>
            <person name="Rohde M."/>
            <person name="Galperin M.Y."/>
            <person name="Jogler C."/>
        </authorList>
    </citation>
    <scope>NUCLEOTIDE SEQUENCE [LARGE SCALE GENOMIC DNA]</scope>
    <source>
        <strain evidence="2 3">Pla123a</strain>
    </source>
</reference>
<dbReference type="InterPro" id="IPR013783">
    <property type="entry name" value="Ig-like_fold"/>
</dbReference>